<accession>A0AAD4SB15</accession>
<comment type="caution">
    <text evidence="11">The sequence shown here is derived from an EMBL/GenBank/DDBJ whole genome shotgun (WGS) entry which is preliminary data.</text>
</comment>
<dbReference type="PANTHER" id="PTHR32285:SF48">
    <property type="entry name" value="PROTEIN TRICHOME BIREFRINGENCE-LIKE 19"/>
    <property type="match status" value="1"/>
</dbReference>
<evidence type="ECO:0000256" key="5">
    <source>
        <dbReference type="ARBA" id="ARBA00022989"/>
    </source>
</evidence>
<dbReference type="AlphaFoldDB" id="A0AAD4SB15"/>
<evidence type="ECO:0000313" key="12">
    <source>
        <dbReference type="Proteomes" id="UP001202328"/>
    </source>
</evidence>
<dbReference type="Pfam" id="PF14416">
    <property type="entry name" value="PMR5N"/>
    <property type="match status" value="1"/>
</dbReference>
<keyword evidence="12" id="KW-1185">Reference proteome</keyword>
<gene>
    <name evidence="11" type="ORF">MKW98_002593</name>
</gene>
<feature type="compositionally biased region" description="Polar residues" evidence="7">
    <location>
        <begin position="104"/>
        <end position="115"/>
    </location>
</feature>
<evidence type="ECO:0000256" key="4">
    <source>
        <dbReference type="ARBA" id="ARBA00022968"/>
    </source>
</evidence>
<sequence>MKQLYASSLDDQEVLPFNNKNQYYDHQKSNPKFAILRGAVTVLTILTLIPLLYYPLLSYHSNFLLSNPSSSSSSSSSSFPNLINSSSSPDLLLTTSTSSPSSSIQDDVVQNSVSNEESNDKCDLFAGKWVWEPESAPYYTNMTCTAIHEHQNCMKYAKPNLDFTKWRWRPDECVLPLFNPEKFLEIVRGKSLGFVGDSIARNQMQSLICLISKVVYPVEVSDASKLQTKTWFYSNYNFTLSIFWSPYLVKTKEATPNSGRFNLYLDEVDPEWITHIHNYDYLIISAGQWFFRPSMFYENNTDLVGCLYCKDDINCTHFGVTYGYRRAFETTFKAINSLADFNGITFLRTISPSHFENGLWDEGGNCIRTRPFMLNETSLNGENLDMYTTQVEELKVAERDAVERNDGLKRFRLLDTSKAMWLRPDGHPNSHWHEPQDTNTYNDCVHWCLPGPIDVWNDFLLEILKRES</sequence>
<dbReference type="InterPro" id="IPR029962">
    <property type="entry name" value="TBL"/>
</dbReference>
<feature type="transmembrane region" description="Helical" evidence="8">
    <location>
        <begin position="34"/>
        <end position="56"/>
    </location>
</feature>
<feature type="domain" description="Trichome birefringence-like C-terminal" evidence="9">
    <location>
        <begin position="175"/>
        <end position="462"/>
    </location>
</feature>
<protein>
    <recommendedName>
        <fullName evidence="13">Trichome birefringence-like N-terminal domain-containing protein</fullName>
    </recommendedName>
</protein>
<evidence type="ECO:0008006" key="13">
    <source>
        <dbReference type="Google" id="ProtNLM"/>
    </source>
</evidence>
<feature type="region of interest" description="Disordered" evidence="7">
    <location>
        <begin position="92"/>
        <end position="115"/>
    </location>
</feature>
<evidence type="ECO:0000256" key="1">
    <source>
        <dbReference type="ARBA" id="ARBA00004167"/>
    </source>
</evidence>
<dbReference type="GO" id="GO:0005794">
    <property type="term" value="C:Golgi apparatus"/>
    <property type="evidence" value="ECO:0007669"/>
    <property type="project" value="TreeGrafter"/>
</dbReference>
<keyword evidence="4" id="KW-0735">Signal-anchor</keyword>
<organism evidence="11 12">
    <name type="scientific">Papaver atlanticum</name>
    <dbReference type="NCBI Taxonomy" id="357466"/>
    <lineage>
        <taxon>Eukaryota</taxon>
        <taxon>Viridiplantae</taxon>
        <taxon>Streptophyta</taxon>
        <taxon>Embryophyta</taxon>
        <taxon>Tracheophyta</taxon>
        <taxon>Spermatophyta</taxon>
        <taxon>Magnoliopsida</taxon>
        <taxon>Ranunculales</taxon>
        <taxon>Papaveraceae</taxon>
        <taxon>Papaveroideae</taxon>
        <taxon>Papaver</taxon>
    </lineage>
</organism>
<evidence type="ECO:0000313" key="11">
    <source>
        <dbReference type="EMBL" id="KAI3885201.1"/>
    </source>
</evidence>
<keyword evidence="6 8" id="KW-0472">Membrane</keyword>
<dbReference type="Pfam" id="PF13839">
    <property type="entry name" value="PC-Esterase"/>
    <property type="match status" value="1"/>
</dbReference>
<dbReference type="GO" id="GO:0016413">
    <property type="term" value="F:O-acetyltransferase activity"/>
    <property type="evidence" value="ECO:0007669"/>
    <property type="project" value="InterPro"/>
</dbReference>
<evidence type="ECO:0000256" key="3">
    <source>
        <dbReference type="ARBA" id="ARBA00022692"/>
    </source>
</evidence>
<evidence type="ECO:0000259" key="10">
    <source>
        <dbReference type="Pfam" id="PF14416"/>
    </source>
</evidence>
<dbReference type="InterPro" id="IPR025846">
    <property type="entry name" value="TBL_N"/>
</dbReference>
<keyword evidence="5 8" id="KW-1133">Transmembrane helix</keyword>
<evidence type="ECO:0000256" key="6">
    <source>
        <dbReference type="ARBA" id="ARBA00023136"/>
    </source>
</evidence>
<evidence type="ECO:0000256" key="8">
    <source>
        <dbReference type="SAM" id="Phobius"/>
    </source>
</evidence>
<reference evidence="11" key="1">
    <citation type="submission" date="2022-04" db="EMBL/GenBank/DDBJ databases">
        <title>A functionally conserved STORR gene fusion in Papaver species that diverged 16.8 million years ago.</title>
        <authorList>
            <person name="Catania T."/>
        </authorList>
    </citation>
    <scope>NUCLEOTIDE SEQUENCE</scope>
    <source>
        <strain evidence="11">S-188037</strain>
    </source>
</reference>
<comment type="subcellular location">
    <subcellularLocation>
        <location evidence="1">Membrane</location>
        <topology evidence="1">Single-pass membrane protein</topology>
    </subcellularLocation>
</comment>
<keyword evidence="3 8" id="KW-0812">Transmembrane</keyword>
<feature type="domain" description="Trichome birefringence-like N-terminal" evidence="10">
    <location>
        <begin position="121"/>
        <end position="173"/>
    </location>
</feature>
<dbReference type="PANTHER" id="PTHR32285">
    <property type="entry name" value="PROTEIN TRICHOME BIREFRINGENCE-LIKE 9-RELATED"/>
    <property type="match status" value="1"/>
</dbReference>
<proteinExistence type="inferred from homology"/>
<evidence type="ECO:0000256" key="7">
    <source>
        <dbReference type="SAM" id="MobiDB-lite"/>
    </source>
</evidence>
<dbReference type="EMBL" id="JAJJMB010012161">
    <property type="protein sequence ID" value="KAI3885201.1"/>
    <property type="molecule type" value="Genomic_DNA"/>
</dbReference>
<feature type="compositionally biased region" description="Low complexity" evidence="7">
    <location>
        <begin position="92"/>
        <end position="103"/>
    </location>
</feature>
<evidence type="ECO:0000259" key="9">
    <source>
        <dbReference type="Pfam" id="PF13839"/>
    </source>
</evidence>
<dbReference type="InterPro" id="IPR026057">
    <property type="entry name" value="TBL_C"/>
</dbReference>
<dbReference type="Proteomes" id="UP001202328">
    <property type="component" value="Unassembled WGS sequence"/>
</dbReference>
<evidence type="ECO:0000256" key="2">
    <source>
        <dbReference type="ARBA" id="ARBA00007727"/>
    </source>
</evidence>
<comment type="similarity">
    <text evidence="2">Belongs to the PC-esterase family. TBL subfamily.</text>
</comment>
<dbReference type="GO" id="GO:0016020">
    <property type="term" value="C:membrane"/>
    <property type="evidence" value="ECO:0007669"/>
    <property type="project" value="UniProtKB-SubCell"/>
</dbReference>
<name>A0AAD4SB15_9MAGN</name>